<accession>A0A1M6FA86</accession>
<dbReference type="Proteomes" id="UP000184225">
    <property type="component" value="Unassembled WGS sequence"/>
</dbReference>
<evidence type="ECO:0000313" key="2">
    <source>
        <dbReference type="Proteomes" id="UP000184225"/>
    </source>
</evidence>
<dbReference type="RefSeq" id="WP_073151123.1">
    <property type="nucleotide sequence ID" value="NZ_FQYY01000006.1"/>
</dbReference>
<dbReference type="AlphaFoldDB" id="A0A1M6FA86"/>
<evidence type="ECO:0000313" key="1">
    <source>
        <dbReference type="EMBL" id="SHI94664.1"/>
    </source>
</evidence>
<dbReference type="EMBL" id="FQYY01000006">
    <property type="protein sequence ID" value="SHI94664.1"/>
    <property type="molecule type" value="Genomic_DNA"/>
</dbReference>
<organism evidence="1 2">
    <name type="scientific">Mesonia phycicola</name>
    <dbReference type="NCBI Taxonomy" id="579105"/>
    <lineage>
        <taxon>Bacteria</taxon>
        <taxon>Pseudomonadati</taxon>
        <taxon>Bacteroidota</taxon>
        <taxon>Flavobacteriia</taxon>
        <taxon>Flavobacteriales</taxon>
        <taxon>Flavobacteriaceae</taxon>
        <taxon>Mesonia</taxon>
    </lineage>
</organism>
<protein>
    <submittedName>
        <fullName evidence="1">Uncharacterized protein</fullName>
    </submittedName>
</protein>
<gene>
    <name evidence="1" type="ORF">SAMN04488096_10631</name>
</gene>
<keyword evidence="2" id="KW-1185">Reference proteome</keyword>
<reference evidence="1 2" key="1">
    <citation type="submission" date="2016-11" db="EMBL/GenBank/DDBJ databases">
        <authorList>
            <person name="Jaros S."/>
            <person name="Januszkiewicz K."/>
            <person name="Wedrychowicz H."/>
        </authorList>
    </citation>
    <scope>NUCLEOTIDE SEQUENCE [LARGE SCALE GENOMIC DNA]</scope>
    <source>
        <strain evidence="1 2">DSM 21425</strain>
    </source>
</reference>
<dbReference type="STRING" id="579105.SAMN04488096_10631"/>
<sequence length="64" mass="7586">MCSSKLVIRKGIFEIKNLLQRDYIIDDRDKRAVDKFKGRHLHFAEKGKGFEGWKEVLTYMKKVA</sequence>
<dbReference type="OrthoDB" id="278110at2"/>
<proteinExistence type="predicted"/>
<name>A0A1M6FA86_9FLAO</name>